<evidence type="ECO:0000313" key="3">
    <source>
        <dbReference type="Proteomes" id="UP001057375"/>
    </source>
</evidence>
<dbReference type="EMBL" id="BQXS01010878">
    <property type="protein sequence ID" value="GKT34867.1"/>
    <property type="molecule type" value="Genomic_DNA"/>
</dbReference>
<organism evidence="2 3">
    <name type="scientific">Aduncisulcus paluster</name>
    <dbReference type="NCBI Taxonomy" id="2918883"/>
    <lineage>
        <taxon>Eukaryota</taxon>
        <taxon>Metamonada</taxon>
        <taxon>Carpediemonas-like organisms</taxon>
        <taxon>Aduncisulcus</taxon>
    </lineage>
</organism>
<feature type="region of interest" description="Disordered" evidence="1">
    <location>
        <begin position="1"/>
        <end position="53"/>
    </location>
</feature>
<reference evidence="2" key="1">
    <citation type="submission" date="2022-03" db="EMBL/GenBank/DDBJ databases">
        <title>Draft genome sequence of Aduncisulcus paluster, a free-living microaerophilic Fornicata.</title>
        <authorList>
            <person name="Yuyama I."/>
            <person name="Kume K."/>
            <person name="Tamura T."/>
            <person name="Inagaki Y."/>
            <person name="Hashimoto T."/>
        </authorList>
    </citation>
    <scope>NUCLEOTIDE SEQUENCE</scope>
    <source>
        <strain evidence="2">NY0171</strain>
    </source>
</reference>
<evidence type="ECO:0000256" key="1">
    <source>
        <dbReference type="SAM" id="MobiDB-lite"/>
    </source>
</evidence>
<keyword evidence="3" id="KW-1185">Reference proteome</keyword>
<protein>
    <submittedName>
        <fullName evidence="2">Uncharacterized protein</fullName>
    </submittedName>
</protein>
<gene>
    <name evidence="2" type="ORF">ADUPG1_008140</name>
</gene>
<sequence>MISRKDTSQSFSLRTDDIPGAQPRKNAWKQRTDGSGPNYDSYEGVHPRQLHPSSISRDVLIHTTRDIEGAYPKEKGFRTTRHVDPLNPQYKLPTTKTIKAPTPKFLRDTLDVTDIKGTKTKPLYVGPTKDLMRTDDLLTVESANAKRLEWLATVEPHTRFDVKDINQHSRKITYDINPADPEWKWSGDVLKRPQPVHRAERKKLPKDWDGNPSTSLSVAGISRATPRKVLSVPKSTERNTNLDIVDIKGVLPGKPHLWKSRRHTDPLDPDYSTYDQIPLPKRSGPIAGKPADRGSDGVAICVHAKKLHEITAKYESDRAKKGGKMERFTHRLFQQDRPDFCSGLSSKQIDKAKEEQYSRKKREFQRVEHSRVLARVPQVTGMLTGPHEQTLRYGAWDKRESDVGRKEKLMFTKKFDQVDPRSEHLLGAHDSVYPKIPSALMAGITSDNPAFTLQAQKERERPVRMRATGFGERTTRVSGSTYGKPMSTAAGKFTEKSGRAKPEVFLQTSSMPSRSAMIGKTRIDPPPSSAVLTRKSIIAEKRAEISAVKDLPDF</sequence>
<evidence type="ECO:0000313" key="2">
    <source>
        <dbReference type="EMBL" id="GKT34867.1"/>
    </source>
</evidence>
<dbReference type="Proteomes" id="UP001057375">
    <property type="component" value="Unassembled WGS sequence"/>
</dbReference>
<comment type="caution">
    <text evidence="2">The sequence shown here is derived from an EMBL/GenBank/DDBJ whole genome shotgun (WGS) entry which is preliminary data.</text>
</comment>
<dbReference type="PANTHER" id="PTHR38130:SF1">
    <property type="entry name" value="EF-HAND DOMAIN-CONTAINING PROTEIN"/>
    <property type="match status" value="1"/>
</dbReference>
<accession>A0ABQ5KQV8</accession>
<dbReference type="PANTHER" id="PTHR38130">
    <property type="entry name" value="EF-HAND DOMAIN-CONTAINING PROTEIN"/>
    <property type="match status" value="1"/>
</dbReference>
<feature type="region of interest" description="Disordered" evidence="1">
    <location>
        <begin position="198"/>
        <end position="218"/>
    </location>
</feature>
<feature type="region of interest" description="Disordered" evidence="1">
    <location>
        <begin position="505"/>
        <end position="529"/>
    </location>
</feature>
<proteinExistence type="predicted"/>
<name>A0ABQ5KQV8_9EUKA</name>